<keyword evidence="1" id="KW-0808">Transferase</keyword>
<feature type="non-terminal residue" evidence="8">
    <location>
        <position position="404"/>
    </location>
</feature>
<dbReference type="PROSITE" id="PS50994">
    <property type="entry name" value="INTEGRASE"/>
    <property type="match status" value="1"/>
</dbReference>
<dbReference type="Gene3D" id="1.10.340.70">
    <property type="match status" value="1"/>
</dbReference>
<proteinExistence type="predicted"/>
<dbReference type="InterPro" id="IPR041373">
    <property type="entry name" value="RT_RNaseH"/>
</dbReference>
<dbReference type="InterPro" id="IPR043502">
    <property type="entry name" value="DNA/RNA_pol_sf"/>
</dbReference>
<dbReference type="InterPro" id="IPR036397">
    <property type="entry name" value="RNaseH_sf"/>
</dbReference>
<reference evidence="8" key="1">
    <citation type="journal article" date="2022" name="Int. J. Mol. Sci.">
        <title>Draft Genome of Tanacetum Coccineum: Genomic Comparison of Closely Related Tanacetum-Family Plants.</title>
        <authorList>
            <person name="Yamashiro T."/>
            <person name="Shiraishi A."/>
            <person name="Nakayama K."/>
            <person name="Satake H."/>
        </authorList>
    </citation>
    <scope>NUCLEOTIDE SEQUENCE</scope>
</reference>
<reference evidence="8" key="2">
    <citation type="submission" date="2022-01" db="EMBL/GenBank/DDBJ databases">
        <authorList>
            <person name="Yamashiro T."/>
            <person name="Shiraishi A."/>
            <person name="Satake H."/>
            <person name="Nakayama K."/>
        </authorList>
    </citation>
    <scope>NUCLEOTIDE SEQUENCE</scope>
</reference>
<dbReference type="EMBL" id="BQNB010010799">
    <property type="protein sequence ID" value="GJS82101.1"/>
    <property type="molecule type" value="Genomic_DNA"/>
</dbReference>
<dbReference type="InterPro" id="IPR001584">
    <property type="entry name" value="Integrase_cat-core"/>
</dbReference>
<evidence type="ECO:0000256" key="6">
    <source>
        <dbReference type="ARBA" id="ARBA00022918"/>
    </source>
</evidence>
<dbReference type="PANTHER" id="PTHR37984">
    <property type="entry name" value="PROTEIN CBG26694"/>
    <property type="match status" value="1"/>
</dbReference>
<dbReference type="InterPro" id="IPR041588">
    <property type="entry name" value="Integrase_H2C2"/>
</dbReference>
<evidence type="ECO:0000259" key="7">
    <source>
        <dbReference type="PROSITE" id="PS50994"/>
    </source>
</evidence>
<dbReference type="Gene3D" id="3.30.70.270">
    <property type="match status" value="1"/>
</dbReference>
<keyword evidence="5" id="KW-0378">Hydrolase</keyword>
<dbReference type="InterPro" id="IPR012337">
    <property type="entry name" value="RNaseH-like_sf"/>
</dbReference>
<dbReference type="Proteomes" id="UP001151760">
    <property type="component" value="Unassembled WGS sequence"/>
</dbReference>
<dbReference type="PANTHER" id="PTHR37984:SF5">
    <property type="entry name" value="PROTEIN NYNRIN-LIKE"/>
    <property type="match status" value="1"/>
</dbReference>
<protein>
    <submittedName>
        <fullName evidence="8">Reverse transcriptase domain-containing protein</fullName>
    </submittedName>
</protein>
<evidence type="ECO:0000313" key="8">
    <source>
        <dbReference type="EMBL" id="GJS82101.1"/>
    </source>
</evidence>
<dbReference type="GO" id="GO:0003964">
    <property type="term" value="F:RNA-directed DNA polymerase activity"/>
    <property type="evidence" value="ECO:0007669"/>
    <property type="project" value="UniProtKB-KW"/>
</dbReference>
<organism evidence="8 9">
    <name type="scientific">Tanacetum coccineum</name>
    <dbReference type="NCBI Taxonomy" id="301880"/>
    <lineage>
        <taxon>Eukaryota</taxon>
        <taxon>Viridiplantae</taxon>
        <taxon>Streptophyta</taxon>
        <taxon>Embryophyta</taxon>
        <taxon>Tracheophyta</taxon>
        <taxon>Spermatophyta</taxon>
        <taxon>Magnoliopsida</taxon>
        <taxon>eudicotyledons</taxon>
        <taxon>Gunneridae</taxon>
        <taxon>Pentapetalae</taxon>
        <taxon>asterids</taxon>
        <taxon>campanulids</taxon>
        <taxon>Asterales</taxon>
        <taxon>Asteraceae</taxon>
        <taxon>Asteroideae</taxon>
        <taxon>Anthemideae</taxon>
        <taxon>Anthemidinae</taxon>
        <taxon>Tanacetum</taxon>
    </lineage>
</organism>
<evidence type="ECO:0000256" key="3">
    <source>
        <dbReference type="ARBA" id="ARBA00022722"/>
    </source>
</evidence>
<name>A0ABQ4YX64_9ASTR</name>
<keyword evidence="6 8" id="KW-0695">RNA-directed DNA polymerase</keyword>
<evidence type="ECO:0000256" key="5">
    <source>
        <dbReference type="ARBA" id="ARBA00022801"/>
    </source>
</evidence>
<keyword evidence="3" id="KW-0540">Nuclease</keyword>
<dbReference type="Pfam" id="PF17917">
    <property type="entry name" value="RT_RNaseH"/>
    <property type="match status" value="1"/>
</dbReference>
<dbReference type="InterPro" id="IPR043128">
    <property type="entry name" value="Rev_trsase/Diguanyl_cyclase"/>
</dbReference>
<sequence length="404" mass="46747">MTETEPLDAFETWPGQSLSSTWTFTEFEPITSCHNGIHVDPSKIEAVKNWKAPTTPSKIRSFLGLASHYRHFIANFSKIAKPLTSLTQKNKKYEWGMEQEEAFQILKDNLCNAPILSLPDGVEDFVLKIHKKNYTTHDLELGAVVFALKTWRHYLYGKSNVVADALSRKERVKPRRVRAMAMTIQSGIRGMILAAQGEAFKQENTLAERLHGLDQQMEKRENGSLYFLDRIWVPLVKGVRTIIMEETHKTRYYVHPGADKMYHDLRDMYWWPGIKRDIAIYVSKCLIFSKVKADHQRPSGLLQQPEIPEWNTERLARLYINEIVAQHGVPVSIISDRDGRFTSRYWQTLQKALGTRLDMSTAYHPQTDRQSERTIQTLEDILRACVIDFGGNWDVHLLLVEFIE</sequence>
<dbReference type="SUPFAM" id="SSF56672">
    <property type="entry name" value="DNA/RNA polymerases"/>
    <property type="match status" value="1"/>
</dbReference>
<dbReference type="InterPro" id="IPR050951">
    <property type="entry name" value="Retrovirus_Pol_polyprotein"/>
</dbReference>
<accession>A0ABQ4YX64</accession>
<dbReference type="Gene3D" id="3.30.420.10">
    <property type="entry name" value="Ribonuclease H-like superfamily/Ribonuclease H"/>
    <property type="match status" value="1"/>
</dbReference>
<gene>
    <name evidence="8" type="ORF">Tco_0748642</name>
</gene>
<dbReference type="Pfam" id="PF17921">
    <property type="entry name" value="Integrase_H2C2"/>
    <property type="match status" value="1"/>
</dbReference>
<keyword evidence="9" id="KW-1185">Reference proteome</keyword>
<dbReference type="SUPFAM" id="SSF53098">
    <property type="entry name" value="Ribonuclease H-like"/>
    <property type="match status" value="1"/>
</dbReference>
<evidence type="ECO:0000313" key="9">
    <source>
        <dbReference type="Proteomes" id="UP001151760"/>
    </source>
</evidence>
<feature type="domain" description="Integrase catalytic" evidence="7">
    <location>
        <begin position="299"/>
        <end position="404"/>
    </location>
</feature>
<evidence type="ECO:0000256" key="2">
    <source>
        <dbReference type="ARBA" id="ARBA00022695"/>
    </source>
</evidence>
<keyword evidence="2" id="KW-0548">Nucleotidyltransferase</keyword>
<evidence type="ECO:0000256" key="1">
    <source>
        <dbReference type="ARBA" id="ARBA00022679"/>
    </source>
</evidence>
<keyword evidence="4" id="KW-0255">Endonuclease</keyword>
<evidence type="ECO:0000256" key="4">
    <source>
        <dbReference type="ARBA" id="ARBA00022759"/>
    </source>
</evidence>
<comment type="caution">
    <text evidence="8">The sequence shown here is derived from an EMBL/GenBank/DDBJ whole genome shotgun (WGS) entry which is preliminary data.</text>
</comment>